<dbReference type="SUPFAM" id="SSF50129">
    <property type="entry name" value="GroES-like"/>
    <property type="match status" value="1"/>
</dbReference>
<dbReference type="NCBIfam" id="NF001533">
    <property type="entry name" value="PRK00364.2-4"/>
    <property type="match status" value="1"/>
</dbReference>
<comment type="similarity">
    <text evidence="1 3 4">Belongs to the GroES chaperonin family.</text>
</comment>
<dbReference type="PANTHER" id="PTHR10772">
    <property type="entry name" value="10 KDA HEAT SHOCK PROTEIN"/>
    <property type="match status" value="1"/>
</dbReference>
<dbReference type="RefSeq" id="WP_164365194.1">
    <property type="nucleotide sequence ID" value="NZ_CP066776.1"/>
</dbReference>
<dbReference type="HAMAP" id="MF_00580">
    <property type="entry name" value="CH10"/>
    <property type="match status" value="1"/>
</dbReference>
<dbReference type="GO" id="GO:0046872">
    <property type="term" value="F:metal ion binding"/>
    <property type="evidence" value="ECO:0007669"/>
    <property type="project" value="TreeGrafter"/>
</dbReference>
<comment type="subunit">
    <text evidence="3">Heptamer of 7 subunits arranged in a ring. Interacts with the chaperonin GroEL.</text>
</comment>
<evidence type="ECO:0000313" key="5">
    <source>
        <dbReference type="EMBL" id="QQL45405.1"/>
    </source>
</evidence>
<dbReference type="PRINTS" id="PR00297">
    <property type="entry name" value="CHAPERONIN10"/>
</dbReference>
<keyword evidence="3" id="KW-0963">Cytoplasm</keyword>
<organism evidence="5 6">
    <name type="scientific">Sulfuriroseicoccus oceanibius</name>
    <dbReference type="NCBI Taxonomy" id="2707525"/>
    <lineage>
        <taxon>Bacteria</taxon>
        <taxon>Pseudomonadati</taxon>
        <taxon>Verrucomicrobiota</taxon>
        <taxon>Verrucomicrobiia</taxon>
        <taxon>Verrucomicrobiales</taxon>
        <taxon>Verrucomicrobiaceae</taxon>
        <taxon>Sulfuriroseicoccus</taxon>
    </lineage>
</organism>
<dbReference type="InterPro" id="IPR020818">
    <property type="entry name" value="Chaperonin_GroES"/>
</dbReference>
<keyword evidence="6" id="KW-1185">Reference proteome</keyword>
<dbReference type="GO" id="GO:0051087">
    <property type="term" value="F:protein-folding chaperone binding"/>
    <property type="evidence" value="ECO:0007669"/>
    <property type="project" value="TreeGrafter"/>
</dbReference>
<evidence type="ECO:0000256" key="1">
    <source>
        <dbReference type="ARBA" id="ARBA00006975"/>
    </source>
</evidence>
<dbReference type="PANTHER" id="PTHR10772:SF58">
    <property type="entry name" value="CO-CHAPERONIN GROES"/>
    <property type="match status" value="1"/>
</dbReference>
<dbReference type="CDD" id="cd00320">
    <property type="entry name" value="cpn10"/>
    <property type="match status" value="1"/>
</dbReference>
<accession>A0A6B3L6C1</accession>
<dbReference type="GO" id="GO:0005737">
    <property type="term" value="C:cytoplasm"/>
    <property type="evidence" value="ECO:0007669"/>
    <property type="project" value="UniProtKB-SubCell"/>
</dbReference>
<dbReference type="SMART" id="SM00883">
    <property type="entry name" value="Cpn10"/>
    <property type="match status" value="1"/>
</dbReference>
<name>A0A6B3L6C1_9BACT</name>
<dbReference type="FunFam" id="2.30.33.40:FF:000001">
    <property type="entry name" value="10 kDa chaperonin"/>
    <property type="match status" value="1"/>
</dbReference>
<dbReference type="KEGG" id="soa:G3M56_002100"/>
<comment type="function">
    <text evidence="3 4">Together with the chaperonin GroEL, plays an essential role in assisting protein folding. The GroEL-GroES system forms a nano-cage that allows encapsulation of the non-native substrate proteins and provides a physical environment optimized to promote and accelerate protein folding. GroES binds to the apical surface of the GroEL ring, thereby capping the opening of the GroEL channel.</text>
</comment>
<keyword evidence="2 3" id="KW-0143">Chaperone</keyword>
<dbReference type="Gene3D" id="2.30.33.40">
    <property type="entry name" value="GroES chaperonin"/>
    <property type="match status" value="1"/>
</dbReference>
<dbReference type="NCBIfam" id="NF001531">
    <property type="entry name" value="PRK00364.2-2"/>
    <property type="match status" value="1"/>
</dbReference>
<dbReference type="EMBL" id="CP066776">
    <property type="protein sequence ID" value="QQL45405.1"/>
    <property type="molecule type" value="Genomic_DNA"/>
</dbReference>
<proteinExistence type="inferred from homology"/>
<evidence type="ECO:0000256" key="2">
    <source>
        <dbReference type="ARBA" id="ARBA00023186"/>
    </source>
</evidence>
<reference evidence="5 6" key="1">
    <citation type="submission" date="2020-12" db="EMBL/GenBank/DDBJ databases">
        <title>Sulforoseuscoccus oceanibium gen. nov., sp. nov., a representative of the phylum Verrucomicrobia with special cytoplasmic membrane, and proposal of Sulforoseuscoccusaceae fam. nov.</title>
        <authorList>
            <person name="Xi F."/>
        </authorList>
    </citation>
    <scope>NUCLEOTIDE SEQUENCE [LARGE SCALE GENOMIC DNA]</scope>
    <source>
        <strain evidence="5 6">T37</strain>
    </source>
</reference>
<dbReference type="GO" id="GO:0044183">
    <property type="term" value="F:protein folding chaperone"/>
    <property type="evidence" value="ECO:0007669"/>
    <property type="project" value="InterPro"/>
</dbReference>
<dbReference type="GO" id="GO:0005524">
    <property type="term" value="F:ATP binding"/>
    <property type="evidence" value="ECO:0007669"/>
    <property type="project" value="InterPro"/>
</dbReference>
<evidence type="ECO:0000313" key="6">
    <source>
        <dbReference type="Proteomes" id="UP000475117"/>
    </source>
</evidence>
<dbReference type="InterPro" id="IPR011032">
    <property type="entry name" value="GroES-like_sf"/>
</dbReference>
<dbReference type="GO" id="GO:0051082">
    <property type="term" value="F:unfolded protein binding"/>
    <property type="evidence" value="ECO:0007669"/>
    <property type="project" value="TreeGrafter"/>
</dbReference>
<comment type="subcellular location">
    <subcellularLocation>
        <location evidence="3">Cytoplasm</location>
    </subcellularLocation>
</comment>
<dbReference type="AlphaFoldDB" id="A0A6B3L6C1"/>
<protein>
    <recommendedName>
        <fullName evidence="3">Co-chaperonin GroES</fullName>
    </recommendedName>
    <alternativeName>
        <fullName evidence="3">10 kDa chaperonin</fullName>
    </alternativeName>
    <alternativeName>
        <fullName evidence="3">Chaperonin-10</fullName>
        <shortName evidence="3">Cpn10</shortName>
    </alternativeName>
</protein>
<dbReference type="InterPro" id="IPR037124">
    <property type="entry name" value="Chaperonin_GroES_sf"/>
</dbReference>
<sequence>MANSIQPLGQRVLVKRIQAEERTAGGIVLPDSAQEKPQEASVVALGTGGKDDNGNPIEFAVKVGDTVLISKYGGTEVKVGGEDMLILSENDILGIVG</sequence>
<evidence type="ECO:0000256" key="3">
    <source>
        <dbReference type="HAMAP-Rule" id="MF_00580"/>
    </source>
</evidence>
<dbReference type="Pfam" id="PF00166">
    <property type="entry name" value="Cpn10"/>
    <property type="match status" value="1"/>
</dbReference>
<dbReference type="Proteomes" id="UP000475117">
    <property type="component" value="Chromosome"/>
</dbReference>
<evidence type="ECO:0000256" key="4">
    <source>
        <dbReference type="RuleBase" id="RU000535"/>
    </source>
</evidence>
<gene>
    <name evidence="3" type="primary">groES</name>
    <name evidence="3" type="synonym">groS</name>
    <name evidence="5" type="ORF">G3M56_002100</name>
</gene>